<dbReference type="EnsemblMetazoa" id="CapteT205795">
    <property type="protein sequence ID" value="CapteP205795"/>
    <property type="gene ID" value="CapteG205795"/>
</dbReference>
<dbReference type="EMBL" id="AMQN01009392">
    <property type="status" value="NOT_ANNOTATED_CDS"/>
    <property type="molecule type" value="Genomic_DNA"/>
</dbReference>
<feature type="region of interest" description="Disordered" evidence="1">
    <location>
        <begin position="23"/>
        <end position="118"/>
    </location>
</feature>
<evidence type="ECO:0000256" key="1">
    <source>
        <dbReference type="SAM" id="MobiDB-lite"/>
    </source>
</evidence>
<protein>
    <submittedName>
        <fullName evidence="2 3">Uncharacterized protein</fullName>
    </submittedName>
</protein>
<name>R7UD71_CAPTE</name>
<proteinExistence type="predicted"/>
<accession>R7UD71</accession>
<evidence type="ECO:0000313" key="4">
    <source>
        <dbReference type="Proteomes" id="UP000014760"/>
    </source>
</evidence>
<feature type="compositionally biased region" description="Acidic residues" evidence="1">
    <location>
        <begin position="69"/>
        <end position="84"/>
    </location>
</feature>
<dbReference type="EMBL" id="AMQN01009391">
    <property type="status" value="NOT_ANNOTATED_CDS"/>
    <property type="molecule type" value="Genomic_DNA"/>
</dbReference>
<sequence>MRVMLVILVAETKLRFSQLFACEEEEEGNAPQEEENREEEVRHEEQEEEEGNATQEEENREEEVRHEEQEEEEGNATQEEENREEEVRHEEQEEEEGNATQEEENREEEVRHEEQEEHDDCIVRVPMKRKRLSRCCVYCGKGQQNLSRHLITKHGGEKEVSSIANSNMSKVERRRAFAKIRNCGILKKNSKRDDDYELIHKSQETASVVHCSVCKGSYSSKYFYRHKRSCTRVAIALKAALVATNEGEAFVKILNRFQDNEVGKMCREDEAIKLLGRHLLQKDRAKVDKTDEVAKSVMSDMRIIARLYGHLKLCLPDNCRTSDASDLLKRENWKYLVIAIDHMTFKNDSQTELKYGLKTAVYYLLIKLADVIIGEKLSAKGQEEEVVEVNLFLKLLKHHQNSFFGDAKYQINKARQEQLRLPARMPLDADMQKLRSYTVDKLSTLSDENLTQSEFVELRNLTCSRITLFNARRGGEVSRMKVGQWTKRNQWIDPTQIEKISEKEKSFFQKMELMYGTGKGNKLVSTLVPKDSIKAMDILTNCDVRIRAGVLIDNHFIFPTLNSHLHVQGWSVTHTVCQQAGLDATLINATTQRGRISTMYAAQDVAPNEQNAPIFTGLIVKY</sequence>
<feature type="compositionally biased region" description="Acidic residues" evidence="1">
    <location>
        <begin position="92"/>
        <end position="107"/>
    </location>
</feature>
<dbReference type="PANTHER" id="PTHR33480">
    <property type="entry name" value="SET DOMAIN-CONTAINING PROTEIN-RELATED"/>
    <property type="match status" value="1"/>
</dbReference>
<keyword evidence="4" id="KW-1185">Reference proteome</keyword>
<reference evidence="4" key="1">
    <citation type="submission" date="2012-12" db="EMBL/GenBank/DDBJ databases">
        <authorList>
            <person name="Hellsten U."/>
            <person name="Grimwood J."/>
            <person name="Chapman J.A."/>
            <person name="Shapiro H."/>
            <person name="Aerts A."/>
            <person name="Otillar R.P."/>
            <person name="Terry A.Y."/>
            <person name="Boore J.L."/>
            <person name="Simakov O."/>
            <person name="Marletaz F."/>
            <person name="Cho S.-J."/>
            <person name="Edsinger-Gonzales E."/>
            <person name="Havlak P."/>
            <person name="Kuo D.-H."/>
            <person name="Larsson T."/>
            <person name="Lv J."/>
            <person name="Arendt D."/>
            <person name="Savage R."/>
            <person name="Osoegawa K."/>
            <person name="de Jong P."/>
            <person name="Lindberg D.R."/>
            <person name="Seaver E.C."/>
            <person name="Weisblat D.A."/>
            <person name="Putnam N.H."/>
            <person name="Grigoriev I.V."/>
            <person name="Rokhsar D.S."/>
        </authorList>
    </citation>
    <scope>NUCLEOTIDE SEQUENCE</scope>
    <source>
        <strain evidence="4">I ESC-2004</strain>
    </source>
</reference>
<dbReference type="PANTHER" id="PTHR33480:SF1">
    <property type="entry name" value="TYR RECOMBINASE DOMAIN-CONTAINING PROTEIN"/>
    <property type="match status" value="1"/>
</dbReference>
<feature type="compositionally biased region" description="Acidic residues" evidence="1">
    <location>
        <begin position="46"/>
        <end position="61"/>
    </location>
</feature>
<dbReference type="EMBL" id="KB305308">
    <property type="protein sequence ID" value="ELU01217.1"/>
    <property type="molecule type" value="Genomic_DNA"/>
</dbReference>
<evidence type="ECO:0000313" key="3">
    <source>
        <dbReference type="EnsemblMetazoa" id="CapteP205795"/>
    </source>
</evidence>
<reference evidence="3" key="3">
    <citation type="submission" date="2015-06" db="UniProtKB">
        <authorList>
            <consortium name="EnsemblMetazoa"/>
        </authorList>
    </citation>
    <scope>IDENTIFICATION</scope>
</reference>
<dbReference type="EMBL" id="AMQN01009393">
    <property type="status" value="NOT_ANNOTATED_CDS"/>
    <property type="molecule type" value="Genomic_DNA"/>
</dbReference>
<dbReference type="EMBL" id="AMQN01009394">
    <property type="status" value="NOT_ANNOTATED_CDS"/>
    <property type="molecule type" value="Genomic_DNA"/>
</dbReference>
<dbReference type="OrthoDB" id="10066064at2759"/>
<dbReference type="AlphaFoldDB" id="R7UD71"/>
<dbReference type="OMA" id="QIPCQDN"/>
<organism evidence="2">
    <name type="scientific">Capitella teleta</name>
    <name type="common">Polychaete worm</name>
    <dbReference type="NCBI Taxonomy" id="283909"/>
    <lineage>
        <taxon>Eukaryota</taxon>
        <taxon>Metazoa</taxon>
        <taxon>Spiralia</taxon>
        <taxon>Lophotrochozoa</taxon>
        <taxon>Annelida</taxon>
        <taxon>Polychaeta</taxon>
        <taxon>Sedentaria</taxon>
        <taxon>Scolecida</taxon>
        <taxon>Capitellidae</taxon>
        <taxon>Capitella</taxon>
    </lineage>
</organism>
<evidence type="ECO:0000313" key="2">
    <source>
        <dbReference type="EMBL" id="ELU01217.1"/>
    </source>
</evidence>
<reference evidence="2 4" key="2">
    <citation type="journal article" date="2013" name="Nature">
        <title>Insights into bilaterian evolution from three spiralian genomes.</title>
        <authorList>
            <person name="Simakov O."/>
            <person name="Marletaz F."/>
            <person name="Cho S.J."/>
            <person name="Edsinger-Gonzales E."/>
            <person name="Havlak P."/>
            <person name="Hellsten U."/>
            <person name="Kuo D.H."/>
            <person name="Larsson T."/>
            <person name="Lv J."/>
            <person name="Arendt D."/>
            <person name="Savage R."/>
            <person name="Osoegawa K."/>
            <person name="de Jong P."/>
            <person name="Grimwood J."/>
            <person name="Chapman J.A."/>
            <person name="Shapiro H."/>
            <person name="Aerts A."/>
            <person name="Otillar R.P."/>
            <person name="Terry A.Y."/>
            <person name="Boore J.L."/>
            <person name="Grigoriev I.V."/>
            <person name="Lindberg D.R."/>
            <person name="Seaver E.C."/>
            <person name="Weisblat D.A."/>
            <person name="Putnam N.H."/>
            <person name="Rokhsar D.S."/>
        </authorList>
    </citation>
    <scope>NUCLEOTIDE SEQUENCE</scope>
    <source>
        <strain evidence="2 4">I ESC-2004</strain>
    </source>
</reference>
<dbReference type="HOGENOM" id="CLU_439578_0_0_1"/>
<gene>
    <name evidence="2" type="ORF">CAPTEDRAFT_205795</name>
</gene>
<dbReference type="Proteomes" id="UP000014760">
    <property type="component" value="Unassembled WGS sequence"/>
</dbReference>
<feature type="compositionally biased region" description="Acidic residues" evidence="1">
    <location>
        <begin position="23"/>
        <end position="38"/>
    </location>
</feature>